<evidence type="ECO:0000256" key="5">
    <source>
        <dbReference type="PROSITE-ProRule" id="PRU01379"/>
    </source>
</evidence>
<feature type="domain" description="Peptidase M14" evidence="6">
    <location>
        <begin position="26"/>
        <end position="308"/>
    </location>
</feature>
<evidence type="ECO:0000313" key="7">
    <source>
        <dbReference type="EMBL" id="THD06813.1"/>
    </source>
</evidence>
<dbReference type="CDD" id="cd06231">
    <property type="entry name" value="M14_REP34-like"/>
    <property type="match status" value="1"/>
</dbReference>
<keyword evidence="2" id="KW-0479">Metal-binding</keyword>
<comment type="similarity">
    <text evidence="5">Belongs to the peptidase M14 family.</text>
</comment>
<evidence type="ECO:0000256" key="3">
    <source>
        <dbReference type="ARBA" id="ARBA00022801"/>
    </source>
</evidence>
<dbReference type="GO" id="GO:0006508">
    <property type="term" value="P:proteolysis"/>
    <property type="evidence" value="ECO:0007669"/>
    <property type="project" value="InterPro"/>
</dbReference>
<proteinExistence type="inferred from homology"/>
<evidence type="ECO:0000256" key="4">
    <source>
        <dbReference type="ARBA" id="ARBA00022833"/>
    </source>
</evidence>
<dbReference type="AlphaFoldDB" id="A0A4S3KE60"/>
<evidence type="ECO:0000256" key="1">
    <source>
        <dbReference type="ARBA" id="ARBA00001947"/>
    </source>
</evidence>
<dbReference type="RefSeq" id="WP_136258731.1">
    <property type="nucleotide sequence ID" value="NZ_MWIO01000030.1"/>
</dbReference>
<dbReference type="PROSITE" id="PS52035">
    <property type="entry name" value="PEPTIDASE_M14"/>
    <property type="match status" value="1"/>
</dbReference>
<dbReference type="GO" id="GO:0016788">
    <property type="term" value="F:hydrolase activity, acting on ester bonds"/>
    <property type="evidence" value="ECO:0007669"/>
    <property type="project" value="InterPro"/>
</dbReference>
<dbReference type="EMBL" id="MWIO01000030">
    <property type="protein sequence ID" value="THD06813.1"/>
    <property type="molecule type" value="Genomic_DNA"/>
</dbReference>
<dbReference type="Pfam" id="PF24827">
    <property type="entry name" value="AstE_AspA_cat"/>
    <property type="match status" value="1"/>
</dbReference>
<gene>
    <name evidence="7" type="ORF">B1991_10755</name>
</gene>
<organism evidence="7 8">
    <name type="scientific">Rhodanobacter lindaniclasticus</name>
    <dbReference type="NCBI Taxonomy" id="75310"/>
    <lineage>
        <taxon>Bacteria</taxon>
        <taxon>Pseudomonadati</taxon>
        <taxon>Pseudomonadota</taxon>
        <taxon>Gammaproteobacteria</taxon>
        <taxon>Lysobacterales</taxon>
        <taxon>Rhodanobacteraceae</taxon>
        <taxon>Rhodanobacter</taxon>
    </lineage>
</organism>
<keyword evidence="3" id="KW-0378">Hydrolase</keyword>
<evidence type="ECO:0000259" key="6">
    <source>
        <dbReference type="PROSITE" id="PS52035"/>
    </source>
</evidence>
<name>A0A4S3KE60_9GAMM</name>
<comment type="caution">
    <text evidence="5">Lacks conserved residue(s) required for the propagation of feature annotation.</text>
</comment>
<dbReference type="GO" id="GO:0008270">
    <property type="term" value="F:zinc ion binding"/>
    <property type="evidence" value="ECO:0007669"/>
    <property type="project" value="InterPro"/>
</dbReference>
<accession>A0A4S3KE60</accession>
<dbReference type="SUPFAM" id="SSF53187">
    <property type="entry name" value="Zn-dependent exopeptidases"/>
    <property type="match status" value="1"/>
</dbReference>
<reference evidence="7 8" key="1">
    <citation type="submission" date="2017-02" db="EMBL/GenBank/DDBJ databases">
        <title>Whole genome sequencing of Rhodanobacter lindaniclasticus DSM 17932.</title>
        <authorList>
            <person name="Kumar S."/>
            <person name="Patil P."/>
            <person name="Patil P.B."/>
        </authorList>
    </citation>
    <scope>NUCLEOTIDE SEQUENCE [LARGE SCALE GENOMIC DNA]</scope>
    <source>
        <strain evidence="7 8">DSM 17932</strain>
    </source>
</reference>
<keyword evidence="4" id="KW-0862">Zinc</keyword>
<evidence type="ECO:0000313" key="8">
    <source>
        <dbReference type="Proteomes" id="UP000306317"/>
    </source>
</evidence>
<dbReference type="GO" id="GO:0004181">
    <property type="term" value="F:metallocarboxypeptidase activity"/>
    <property type="evidence" value="ECO:0007669"/>
    <property type="project" value="InterPro"/>
</dbReference>
<dbReference type="OrthoDB" id="5290048at2"/>
<sequence>MNQSSFYPVGTPGLPWGEAEREAWRSRQRVQRSYADDVLRRIDALRARWEVSQYGELDYPGARYPLFALRSSGWREELPVMLVTGGVHGYETSGVHGALQFAEQHAADVAGRANLLVVPCVSPWGYERIQRWNAAALDPNRSFYADSPAQEAAALMALVAPLRHRVATHIDLHETTDSDENEFRPALAARDGKPFEPGTIPDGFYLCADSARSQPAFQQAVIAAVAAVTHIAPADPDGTIIGSPVVAHGVIEYDYGRLGLCAGITDAPYRTTTEVYPDSPRATPAQCNAAQVAAVAAAIDFALAHPAG</sequence>
<dbReference type="Proteomes" id="UP000306317">
    <property type="component" value="Unassembled WGS sequence"/>
</dbReference>
<keyword evidence="8" id="KW-1185">Reference proteome</keyword>
<protein>
    <submittedName>
        <fullName evidence="7">Peptidase</fullName>
    </submittedName>
</protein>
<dbReference type="Gene3D" id="3.40.630.10">
    <property type="entry name" value="Zn peptidases"/>
    <property type="match status" value="1"/>
</dbReference>
<dbReference type="InterPro" id="IPR055438">
    <property type="entry name" value="AstE_AspA_cat"/>
</dbReference>
<comment type="cofactor">
    <cofactor evidence="1">
        <name>Zn(2+)</name>
        <dbReference type="ChEBI" id="CHEBI:29105"/>
    </cofactor>
</comment>
<evidence type="ECO:0000256" key="2">
    <source>
        <dbReference type="ARBA" id="ARBA00022723"/>
    </source>
</evidence>
<comment type="caution">
    <text evidence="7">The sequence shown here is derived from an EMBL/GenBank/DDBJ whole genome shotgun (WGS) entry which is preliminary data.</text>
</comment>
<dbReference type="InterPro" id="IPR000834">
    <property type="entry name" value="Peptidase_M14"/>
</dbReference>